<dbReference type="Pfam" id="PF02374">
    <property type="entry name" value="ArsA_ATPase"/>
    <property type="match status" value="1"/>
</dbReference>
<name>A0ABR6EAQ8_9ACTN</name>
<dbReference type="InterPro" id="IPR003593">
    <property type="entry name" value="AAA+_ATPase"/>
</dbReference>
<dbReference type="PANTHER" id="PTHR10803">
    <property type="entry name" value="ARSENICAL PUMP-DRIVING ATPASE ARSENITE-TRANSLOCATING ATPASE"/>
    <property type="match status" value="1"/>
</dbReference>
<dbReference type="InterPro" id="IPR027417">
    <property type="entry name" value="P-loop_NTPase"/>
</dbReference>
<sequence length="328" mass="34907">MLLDLVTSRRVVFVGGKGGVGKTSVAAALALGRAGAGARVLLVSTDPAHNLGHLWGRPVGDTPTRLAGPGDPAPGAAGYVDGLEIDPERTVDQHLTAVAATMRRLLPERMHQPAARHLELARQAPGTHESAVLERVAEAVELGEDSYDLVVFDTAPSGHTLRLLALPEQLTSWTEALLANRDRSDRFAAAVRGLGGGREETDRDAELRRVLVRRRDRFTRLREAVTDPARTGFVLVLTAEVLPIAETTEVHAKLTGMGVDVAALVANRRSPADAGALLARRRAQEDTHLARLRRQVPDVPLLDIPLLPGDLVGAEALGVLADLLGPTS</sequence>
<reference evidence="4" key="1">
    <citation type="journal article" date="2020" name="Syst. Appl. Microbiol.">
        <title>Streptomyces alkaliterrae sp. nov., isolated from an alkaline soil, and emended descriptions of Streptomyces alkaliphilus, Streptomyces calidiresistens and Streptomyces durbertensis.</title>
        <authorList>
            <person name="Swiecimska M."/>
            <person name="Golinska P."/>
            <person name="Nouioui I."/>
            <person name="Wypij M."/>
            <person name="Rai M."/>
            <person name="Sangal V."/>
            <person name="Goodfellow M."/>
        </authorList>
    </citation>
    <scope>NUCLEOTIDE SEQUENCE [LARGE SCALE GENOMIC DNA]</scope>
    <source>
        <strain evidence="4">DSM 104538</strain>
    </source>
</reference>
<dbReference type="Gene3D" id="3.40.50.300">
    <property type="entry name" value="P-loop containing nucleotide triphosphate hydrolases"/>
    <property type="match status" value="1"/>
</dbReference>
<keyword evidence="4" id="KW-1185">Reference proteome</keyword>
<evidence type="ECO:0000259" key="2">
    <source>
        <dbReference type="SMART" id="SM00382"/>
    </source>
</evidence>
<organism evidence="3 4">
    <name type="scientific">Streptomyces durbertensis</name>
    <dbReference type="NCBI Taxonomy" id="2448886"/>
    <lineage>
        <taxon>Bacteria</taxon>
        <taxon>Bacillati</taxon>
        <taxon>Actinomycetota</taxon>
        <taxon>Actinomycetes</taxon>
        <taxon>Kitasatosporales</taxon>
        <taxon>Streptomycetaceae</taxon>
        <taxon>Streptomyces</taxon>
    </lineage>
</organism>
<accession>A0ABR6EAQ8</accession>
<protein>
    <submittedName>
        <fullName evidence="3">ArsA family ATPase</fullName>
    </submittedName>
</protein>
<evidence type="ECO:0000313" key="4">
    <source>
        <dbReference type="Proteomes" id="UP000766698"/>
    </source>
</evidence>
<comment type="caution">
    <text evidence="3">The sequence shown here is derived from an EMBL/GenBank/DDBJ whole genome shotgun (WGS) entry which is preliminary data.</text>
</comment>
<dbReference type="InterPro" id="IPR025723">
    <property type="entry name" value="ArsA/GET3_ATPase-like"/>
</dbReference>
<comment type="similarity">
    <text evidence="1">Belongs to the arsA ATPase family.</text>
</comment>
<dbReference type="CDD" id="cd02035">
    <property type="entry name" value="ArsA"/>
    <property type="match status" value="1"/>
</dbReference>
<dbReference type="Proteomes" id="UP000766698">
    <property type="component" value="Unassembled WGS sequence"/>
</dbReference>
<gene>
    <name evidence="3" type="ORF">GL263_02260</name>
</gene>
<dbReference type="InterPro" id="IPR016300">
    <property type="entry name" value="ATPase_ArsA/GET3"/>
</dbReference>
<dbReference type="PANTHER" id="PTHR10803:SF3">
    <property type="entry name" value="ATPASE GET3"/>
    <property type="match status" value="1"/>
</dbReference>
<feature type="domain" description="AAA+ ATPase" evidence="2">
    <location>
        <begin position="8"/>
        <end position="293"/>
    </location>
</feature>
<dbReference type="NCBIfam" id="TIGR00345">
    <property type="entry name" value="GET3_arsA_TRC40"/>
    <property type="match status" value="1"/>
</dbReference>
<dbReference type="RefSeq" id="WP_182853827.1">
    <property type="nucleotide sequence ID" value="NZ_WMLF01000017.1"/>
</dbReference>
<evidence type="ECO:0000256" key="1">
    <source>
        <dbReference type="ARBA" id="ARBA00011040"/>
    </source>
</evidence>
<dbReference type="SMART" id="SM00382">
    <property type="entry name" value="AAA"/>
    <property type="match status" value="1"/>
</dbReference>
<evidence type="ECO:0000313" key="3">
    <source>
        <dbReference type="EMBL" id="MBB1242403.1"/>
    </source>
</evidence>
<proteinExistence type="inferred from homology"/>
<dbReference type="SUPFAM" id="SSF52540">
    <property type="entry name" value="P-loop containing nucleoside triphosphate hydrolases"/>
    <property type="match status" value="1"/>
</dbReference>
<dbReference type="EMBL" id="WMLF01000017">
    <property type="protein sequence ID" value="MBB1242403.1"/>
    <property type="molecule type" value="Genomic_DNA"/>
</dbReference>